<comment type="catalytic activity">
    <reaction evidence="1">
        <text>ATP + H2O = ADP + phosphate + H(+)</text>
        <dbReference type="Rhea" id="RHEA:13065"/>
        <dbReference type="ChEBI" id="CHEBI:15377"/>
        <dbReference type="ChEBI" id="CHEBI:15378"/>
        <dbReference type="ChEBI" id="CHEBI:30616"/>
        <dbReference type="ChEBI" id="CHEBI:43474"/>
        <dbReference type="ChEBI" id="CHEBI:456216"/>
        <dbReference type="EC" id="3.6.4.13"/>
    </reaction>
</comment>
<dbReference type="InterPro" id="IPR027417">
    <property type="entry name" value="P-loop_NTPase"/>
</dbReference>
<dbReference type="GO" id="GO:0003723">
    <property type="term" value="F:RNA binding"/>
    <property type="evidence" value="ECO:0007669"/>
    <property type="project" value="TreeGrafter"/>
</dbReference>
<dbReference type="PANTHER" id="PTHR18934">
    <property type="entry name" value="ATP-DEPENDENT RNA HELICASE"/>
    <property type="match status" value="1"/>
</dbReference>
<sequence length="73" mass="8298">MTLRCPQCPQDVPEAVPEAERRRQSLQDSRRSLPIFPFRDELVAAVAQHQILVIEGETGSGKTTQIPQYLHEE</sequence>
<feature type="compositionally biased region" description="Basic and acidic residues" evidence="2">
    <location>
        <begin position="18"/>
        <end position="29"/>
    </location>
</feature>
<evidence type="ECO:0000256" key="1">
    <source>
        <dbReference type="ARBA" id="ARBA00047984"/>
    </source>
</evidence>
<name>A0A8K1D6F7_9PASS</name>
<feature type="region of interest" description="Disordered" evidence="2">
    <location>
        <begin position="1"/>
        <end position="29"/>
    </location>
</feature>
<dbReference type="AlphaFoldDB" id="A0A8K1D6F7"/>
<accession>A0A8K1D6F7</accession>
<dbReference type="OrthoDB" id="5790466at2759"/>
<dbReference type="SUPFAM" id="SSF52540">
    <property type="entry name" value="P-loop containing nucleoside triphosphate hydrolases"/>
    <property type="match status" value="1"/>
</dbReference>
<dbReference type="PANTHER" id="PTHR18934:SF83">
    <property type="entry name" value="PRE-MRNA-SPLICING FACTOR ATP-DEPENDENT RNA HELICASE DHX16"/>
    <property type="match status" value="1"/>
</dbReference>
<protein>
    <submittedName>
        <fullName evidence="3">Uncharacterized protein</fullName>
    </submittedName>
</protein>
<dbReference type="Proteomes" id="UP000796761">
    <property type="component" value="Unassembled WGS sequence"/>
</dbReference>
<reference evidence="3" key="1">
    <citation type="submission" date="2019-04" db="EMBL/GenBank/DDBJ databases">
        <title>Genome assembly of Zosterops borbonicus 15179.</title>
        <authorList>
            <person name="Leroy T."/>
            <person name="Anselmetti Y."/>
            <person name="Tilak M.-K."/>
            <person name="Nabholz B."/>
        </authorList>
    </citation>
    <scope>NUCLEOTIDE SEQUENCE</scope>
    <source>
        <strain evidence="3">HGM_15179</strain>
        <tissue evidence="3">Muscle</tissue>
    </source>
</reference>
<comment type="caution">
    <text evidence="3">The sequence shown here is derived from an EMBL/GenBank/DDBJ whole genome shotgun (WGS) entry which is preliminary data.</text>
</comment>
<dbReference type="GO" id="GO:0071013">
    <property type="term" value="C:catalytic step 2 spliceosome"/>
    <property type="evidence" value="ECO:0007669"/>
    <property type="project" value="TreeGrafter"/>
</dbReference>
<dbReference type="EMBL" id="SWJQ01014999">
    <property type="protein sequence ID" value="TRZ04711.1"/>
    <property type="molecule type" value="Genomic_DNA"/>
</dbReference>
<gene>
    <name evidence="3" type="ORF">HGM15179_022396</name>
</gene>
<evidence type="ECO:0000313" key="3">
    <source>
        <dbReference type="EMBL" id="TRZ04711.1"/>
    </source>
</evidence>
<proteinExistence type="predicted"/>
<evidence type="ECO:0000313" key="4">
    <source>
        <dbReference type="Proteomes" id="UP000796761"/>
    </source>
</evidence>
<evidence type="ECO:0000256" key="2">
    <source>
        <dbReference type="SAM" id="MobiDB-lite"/>
    </source>
</evidence>
<dbReference type="Gene3D" id="3.40.50.300">
    <property type="entry name" value="P-loop containing nucleotide triphosphate hydrolases"/>
    <property type="match status" value="1"/>
</dbReference>
<organism evidence="3 4">
    <name type="scientific">Zosterops borbonicus</name>
    <dbReference type="NCBI Taxonomy" id="364589"/>
    <lineage>
        <taxon>Eukaryota</taxon>
        <taxon>Metazoa</taxon>
        <taxon>Chordata</taxon>
        <taxon>Craniata</taxon>
        <taxon>Vertebrata</taxon>
        <taxon>Euteleostomi</taxon>
        <taxon>Archelosauria</taxon>
        <taxon>Archosauria</taxon>
        <taxon>Dinosauria</taxon>
        <taxon>Saurischia</taxon>
        <taxon>Theropoda</taxon>
        <taxon>Coelurosauria</taxon>
        <taxon>Aves</taxon>
        <taxon>Neognathae</taxon>
        <taxon>Neoaves</taxon>
        <taxon>Telluraves</taxon>
        <taxon>Australaves</taxon>
        <taxon>Passeriformes</taxon>
        <taxon>Sylvioidea</taxon>
        <taxon>Zosteropidae</taxon>
        <taxon>Zosterops</taxon>
    </lineage>
</organism>
<feature type="non-terminal residue" evidence="3">
    <location>
        <position position="73"/>
    </location>
</feature>
<dbReference type="GO" id="GO:0003724">
    <property type="term" value="F:RNA helicase activity"/>
    <property type="evidence" value="ECO:0007669"/>
    <property type="project" value="UniProtKB-EC"/>
</dbReference>
<keyword evidence="4" id="KW-1185">Reference proteome</keyword>